<evidence type="ECO:0000256" key="1">
    <source>
        <dbReference type="SAM" id="MobiDB-lite"/>
    </source>
</evidence>
<dbReference type="EMBL" id="JBBXMP010000066">
    <property type="protein sequence ID" value="KAL0064200.1"/>
    <property type="molecule type" value="Genomic_DNA"/>
</dbReference>
<evidence type="ECO:0000313" key="2">
    <source>
        <dbReference type="EMBL" id="KAL0064200.1"/>
    </source>
</evidence>
<dbReference type="Gene3D" id="3.80.10.10">
    <property type="entry name" value="Ribonuclease Inhibitor"/>
    <property type="match status" value="1"/>
</dbReference>
<proteinExistence type="predicted"/>
<dbReference type="InterPro" id="IPR032675">
    <property type="entry name" value="LRR_dom_sf"/>
</dbReference>
<feature type="region of interest" description="Disordered" evidence="1">
    <location>
        <begin position="87"/>
        <end position="107"/>
    </location>
</feature>
<dbReference type="SUPFAM" id="SSF52047">
    <property type="entry name" value="RNI-like"/>
    <property type="match status" value="1"/>
</dbReference>
<feature type="compositionally biased region" description="Basic and acidic residues" evidence="1">
    <location>
        <begin position="89"/>
        <end position="107"/>
    </location>
</feature>
<name>A0ABR2ZRA1_9AGAR</name>
<accession>A0ABR2ZRA1</accession>
<protein>
    <recommendedName>
        <fullName evidence="4">F-box domain-containing protein</fullName>
    </recommendedName>
</protein>
<dbReference type="Proteomes" id="UP001437256">
    <property type="component" value="Unassembled WGS sequence"/>
</dbReference>
<gene>
    <name evidence="2" type="ORF">AAF712_008922</name>
</gene>
<evidence type="ECO:0008006" key="4">
    <source>
        <dbReference type="Google" id="ProtNLM"/>
    </source>
</evidence>
<comment type="caution">
    <text evidence="2">The sequence shown here is derived from an EMBL/GenBank/DDBJ whole genome shotgun (WGS) entry which is preliminary data.</text>
</comment>
<keyword evidence="3" id="KW-1185">Reference proteome</keyword>
<sequence>MSSTFPLPPELLAVVLDFVARGDGGFRQTIKKCALVARLWCSISRPYIFREIHISTTKEESRGWIARCKESPHLVPFITHITLTAARNSDSHSGDSDSDSERSDRGEEEAITRLALSSLAWDSKIADLTPHIAFLEQLASSAGGVQSVRLGNVEFVKPGDLLLYLSSIPGALVNLSLTSTGALDVETDTYRENGLVNHPQNLPHRTWPLSSLVLYHTELRRDILSWLLSTAVDLSSLHSLVVVRNYLYGYHGVSPSAKPLFEQLIVSAGSSLRHLTLGSYNNEVVEFPASHFHHLRELRQLILISQHESGLEPANGLSQLLALIPGLQAHSALEEIVLAVDLDLNSSQDVLDLRNLKEWGILDRELDTAAASIPTFRRLFVLVEISSVFLPENESEDFGENYCELVANAVREAMPLALAKGLLAIRGEDYWSGNRIKLLYHEWAFDHELII</sequence>
<reference evidence="2 3" key="1">
    <citation type="submission" date="2024-05" db="EMBL/GenBank/DDBJ databases">
        <title>A draft genome resource for the thread blight pathogen Marasmius tenuissimus strain MS-2.</title>
        <authorList>
            <person name="Yulfo-Soto G.E."/>
            <person name="Baruah I.K."/>
            <person name="Amoako-Attah I."/>
            <person name="Bukari Y."/>
            <person name="Meinhardt L.W."/>
            <person name="Bailey B.A."/>
            <person name="Cohen S.P."/>
        </authorList>
    </citation>
    <scope>NUCLEOTIDE SEQUENCE [LARGE SCALE GENOMIC DNA]</scope>
    <source>
        <strain evidence="2 3">MS-2</strain>
    </source>
</reference>
<organism evidence="2 3">
    <name type="scientific">Marasmius tenuissimus</name>
    <dbReference type="NCBI Taxonomy" id="585030"/>
    <lineage>
        <taxon>Eukaryota</taxon>
        <taxon>Fungi</taxon>
        <taxon>Dikarya</taxon>
        <taxon>Basidiomycota</taxon>
        <taxon>Agaricomycotina</taxon>
        <taxon>Agaricomycetes</taxon>
        <taxon>Agaricomycetidae</taxon>
        <taxon>Agaricales</taxon>
        <taxon>Marasmiineae</taxon>
        <taxon>Marasmiaceae</taxon>
        <taxon>Marasmius</taxon>
    </lineage>
</organism>
<evidence type="ECO:0000313" key="3">
    <source>
        <dbReference type="Proteomes" id="UP001437256"/>
    </source>
</evidence>